<feature type="transmembrane region" description="Helical" evidence="8">
    <location>
        <begin position="145"/>
        <end position="167"/>
    </location>
</feature>
<dbReference type="FunFam" id="1.20.1720.10:FF:000005">
    <property type="entry name" value="Bcr/CflA family efflux transporter"/>
    <property type="match status" value="1"/>
</dbReference>
<feature type="transmembrane region" description="Helical" evidence="8">
    <location>
        <begin position="88"/>
        <end position="108"/>
    </location>
</feature>
<dbReference type="GO" id="GO:0005886">
    <property type="term" value="C:plasma membrane"/>
    <property type="evidence" value="ECO:0007669"/>
    <property type="project" value="UniProtKB-SubCell"/>
</dbReference>
<feature type="transmembrane region" description="Helical" evidence="8">
    <location>
        <begin position="59"/>
        <end position="76"/>
    </location>
</feature>
<dbReference type="NCBIfam" id="TIGR00710">
    <property type="entry name" value="efflux_Bcr_CflA"/>
    <property type="match status" value="1"/>
</dbReference>
<evidence type="ECO:0000259" key="9">
    <source>
        <dbReference type="PROSITE" id="PS50850"/>
    </source>
</evidence>
<keyword evidence="7 8" id="KW-0472">Membrane</keyword>
<dbReference type="InterPro" id="IPR020846">
    <property type="entry name" value="MFS_dom"/>
</dbReference>
<keyword evidence="4" id="KW-1003">Cell membrane</keyword>
<dbReference type="RefSeq" id="WP_071807753.1">
    <property type="nucleotide sequence ID" value="NZ_MEIA01000282.1"/>
</dbReference>
<evidence type="ECO:0000256" key="8">
    <source>
        <dbReference type="SAM" id="Phobius"/>
    </source>
</evidence>
<feature type="transmembrane region" description="Helical" evidence="8">
    <location>
        <begin position="348"/>
        <end position="371"/>
    </location>
</feature>
<feature type="domain" description="Major facilitator superfamily (MFS) profile" evidence="9">
    <location>
        <begin position="21"/>
        <end position="405"/>
    </location>
</feature>
<keyword evidence="3" id="KW-0813">Transport</keyword>
<feature type="transmembrane region" description="Helical" evidence="8">
    <location>
        <begin position="173"/>
        <end position="193"/>
    </location>
</feature>
<dbReference type="PANTHER" id="PTHR23502:SF132">
    <property type="entry name" value="POLYAMINE TRANSPORTER 2-RELATED"/>
    <property type="match status" value="1"/>
</dbReference>
<dbReference type="GO" id="GO:1990961">
    <property type="term" value="P:xenobiotic detoxification by transmembrane export across the plasma membrane"/>
    <property type="evidence" value="ECO:0007669"/>
    <property type="project" value="InterPro"/>
</dbReference>
<feature type="transmembrane region" description="Helical" evidence="8">
    <location>
        <begin position="377"/>
        <end position="398"/>
    </location>
</feature>
<evidence type="ECO:0000256" key="3">
    <source>
        <dbReference type="ARBA" id="ARBA00022448"/>
    </source>
</evidence>
<comment type="similarity">
    <text evidence="2">Belongs to the major facilitator superfamily. Bcr/CmlA family.</text>
</comment>
<evidence type="ECO:0000313" key="10">
    <source>
        <dbReference type="EMBL" id="OJF11719.1"/>
    </source>
</evidence>
<comment type="caution">
    <text evidence="10">The sequence shown here is derived from an EMBL/GenBank/DDBJ whole genome shotgun (WGS) entry which is preliminary data.</text>
</comment>
<evidence type="ECO:0000256" key="2">
    <source>
        <dbReference type="ARBA" id="ARBA00006236"/>
    </source>
</evidence>
<accession>A0A1K0FFU6</accession>
<dbReference type="PANTHER" id="PTHR23502">
    <property type="entry name" value="MAJOR FACILITATOR SUPERFAMILY"/>
    <property type="match status" value="1"/>
</dbReference>
<protein>
    <submittedName>
        <fullName evidence="10">Bcr/CflA family drug resistance efflux transporter</fullName>
    </submittedName>
</protein>
<evidence type="ECO:0000256" key="4">
    <source>
        <dbReference type="ARBA" id="ARBA00022475"/>
    </source>
</evidence>
<dbReference type="EMBL" id="MEIA01000282">
    <property type="protein sequence ID" value="OJF11719.1"/>
    <property type="molecule type" value="Genomic_DNA"/>
</dbReference>
<dbReference type="InterPro" id="IPR004812">
    <property type="entry name" value="Efflux_drug-R_Bcr/CmlA"/>
</dbReference>
<evidence type="ECO:0000256" key="6">
    <source>
        <dbReference type="ARBA" id="ARBA00022989"/>
    </source>
</evidence>
<evidence type="ECO:0000256" key="7">
    <source>
        <dbReference type="ARBA" id="ARBA00023136"/>
    </source>
</evidence>
<dbReference type="AlphaFoldDB" id="A0A1K0FFU6"/>
<dbReference type="CDD" id="cd17320">
    <property type="entry name" value="MFS_MdfA_MDR_like"/>
    <property type="match status" value="1"/>
</dbReference>
<feature type="transmembrane region" description="Helical" evidence="8">
    <location>
        <begin position="114"/>
        <end position="133"/>
    </location>
</feature>
<dbReference type="PROSITE" id="PS50850">
    <property type="entry name" value="MFS"/>
    <property type="match status" value="1"/>
</dbReference>
<dbReference type="InterPro" id="IPR011701">
    <property type="entry name" value="MFS"/>
</dbReference>
<name>A0A1K0FFU6_9ACTN</name>
<feature type="transmembrane region" description="Helical" evidence="8">
    <location>
        <begin position="20"/>
        <end position="39"/>
    </location>
</feature>
<evidence type="ECO:0000256" key="1">
    <source>
        <dbReference type="ARBA" id="ARBA00004651"/>
    </source>
</evidence>
<dbReference type="Pfam" id="PF07690">
    <property type="entry name" value="MFS_1"/>
    <property type="match status" value="1"/>
</dbReference>
<feature type="transmembrane region" description="Helical" evidence="8">
    <location>
        <begin position="290"/>
        <end position="312"/>
    </location>
</feature>
<dbReference type="InterPro" id="IPR036259">
    <property type="entry name" value="MFS_trans_sf"/>
</dbReference>
<evidence type="ECO:0000256" key="5">
    <source>
        <dbReference type="ARBA" id="ARBA00022692"/>
    </source>
</evidence>
<feature type="transmembrane region" description="Helical" evidence="8">
    <location>
        <begin position="255"/>
        <end position="278"/>
    </location>
</feature>
<dbReference type="Proteomes" id="UP000182486">
    <property type="component" value="Unassembled WGS sequence"/>
</dbReference>
<proteinExistence type="inferred from homology"/>
<feature type="transmembrane region" description="Helical" evidence="8">
    <location>
        <begin position="225"/>
        <end position="243"/>
    </location>
</feature>
<dbReference type="Gene3D" id="1.20.1720.10">
    <property type="entry name" value="Multidrug resistance protein D"/>
    <property type="match status" value="1"/>
</dbReference>
<evidence type="ECO:0000313" key="11">
    <source>
        <dbReference type="Proteomes" id="UP000182486"/>
    </source>
</evidence>
<dbReference type="SUPFAM" id="SSF103473">
    <property type="entry name" value="MFS general substrate transporter"/>
    <property type="match status" value="1"/>
</dbReference>
<gene>
    <name evidence="10" type="ORF">BG844_24570</name>
</gene>
<comment type="subcellular location">
    <subcellularLocation>
        <location evidence="1">Cell membrane</location>
        <topology evidence="1">Multi-pass membrane protein</topology>
    </subcellularLocation>
</comment>
<organism evidence="10 11">
    <name type="scientific">Couchioplanes caeruleus subsp. caeruleus</name>
    <dbReference type="NCBI Taxonomy" id="56427"/>
    <lineage>
        <taxon>Bacteria</taxon>
        <taxon>Bacillati</taxon>
        <taxon>Actinomycetota</taxon>
        <taxon>Actinomycetes</taxon>
        <taxon>Micromonosporales</taxon>
        <taxon>Micromonosporaceae</taxon>
        <taxon>Couchioplanes</taxon>
    </lineage>
</organism>
<sequence length="405" mass="41060">MSSQPTAPTADAVRAPHGPLLVVMLGLVTAIGPLSLDMYLPAFPAVAEDLRVAPAEVQLSLTTCLIGLALGQLVCGPLSDRWGRRRPMLVGVGAYAIFSLLCALAPSAPLLAGARFLQGFAGGVGVVVARAIVRDLYSGVEAAKFFSRLTLIFGVAPIAAPLLGSAVLKVTSWHGIFVTLGIIAALLTALLAAHMPETLPVERRSPGGPMDTVRTARTLIADRGYVGYTLAQSFAFAALFSYISGSSFVFQDGYGISPTLYSVLFGVNACALIALSQANGRLLDRVAPRGLLTTALATQALAGVAVLAGAMLGSLVALGAGLFVVVGVIGMVMPNATALALDRHPDRAGTAAAVMGGIQSVIAALAAPLAGLGDPGLGVPMGAAVLGFAVAALSMLLLTGRAERA</sequence>
<feature type="transmembrane region" description="Helical" evidence="8">
    <location>
        <begin position="318"/>
        <end position="341"/>
    </location>
</feature>
<keyword evidence="5 8" id="KW-0812">Transmembrane</keyword>
<dbReference type="GO" id="GO:0042910">
    <property type="term" value="F:xenobiotic transmembrane transporter activity"/>
    <property type="evidence" value="ECO:0007669"/>
    <property type="project" value="InterPro"/>
</dbReference>
<reference evidence="10 11" key="1">
    <citation type="submission" date="2016-09" db="EMBL/GenBank/DDBJ databases">
        <title>Couchioplanes caeruleus draft genome sequence.</title>
        <authorList>
            <person name="Sheehan J."/>
            <person name="Caffrey P."/>
        </authorList>
    </citation>
    <scope>NUCLEOTIDE SEQUENCE [LARGE SCALE GENOMIC DNA]</scope>
    <source>
        <strain evidence="10 11">DSM 43634</strain>
    </source>
</reference>
<keyword evidence="6 8" id="KW-1133">Transmembrane helix</keyword>
<keyword evidence="11" id="KW-1185">Reference proteome</keyword>